<organism evidence="2 3">
    <name type="scientific">Ceratodon purpureus</name>
    <name type="common">Fire moss</name>
    <name type="synonym">Dicranum purpureum</name>
    <dbReference type="NCBI Taxonomy" id="3225"/>
    <lineage>
        <taxon>Eukaryota</taxon>
        <taxon>Viridiplantae</taxon>
        <taxon>Streptophyta</taxon>
        <taxon>Embryophyta</taxon>
        <taxon>Bryophyta</taxon>
        <taxon>Bryophytina</taxon>
        <taxon>Bryopsida</taxon>
        <taxon>Dicranidae</taxon>
        <taxon>Pseudoditrichales</taxon>
        <taxon>Ditrichaceae</taxon>
        <taxon>Ceratodon</taxon>
    </lineage>
</organism>
<feature type="compositionally biased region" description="Pro residues" evidence="1">
    <location>
        <begin position="187"/>
        <end position="196"/>
    </location>
</feature>
<proteinExistence type="predicted"/>
<evidence type="ECO:0000256" key="1">
    <source>
        <dbReference type="SAM" id="MobiDB-lite"/>
    </source>
</evidence>
<protein>
    <submittedName>
        <fullName evidence="2">Uncharacterized protein</fullName>
    </submittedName>
</protein>
<dbReference type="Proteomes" id="UP000822688">
    <property type="component" value="Chromosome 8"/>
</dbReference>
<keyword evidence="3" id="KW-1185">Reference proteome</keyword>
<feature type="region of interest" description="Disordered" evidence="1">
    <location>
        <begin position="184"/>
        <end position="225"/>
    </location>
</feature>
<sequence length="225" mass="24201">MAALGRLAARVRNAGQLNILAAAKAWERTNPNVAYPASCRHKLSAEHDFRAAGYSTKPRGILGFLGKDGLFSSREPSRPAPGNDYGVDTMERDYDSEDELARKKPSKNQLMSVMPDDAKPEQGQVHKVTETALDKGANVATSAMDNVGSILTKTGLEVELDVSLQELSIEKLVLKDLGLVLVIKTKPQPPPGSPPPPEERDTRERKARPGVAAAGAQPQPTQSES</sequence>
<feature type="compositionally biased region" description="Low complexity" evidence="1">
    <location>
        <begin position="209"/>
        <end position="225"/>
    </location>
</feature>
<comment type="caution">
    <text evidence="2">The sequence shown here is derived from an EMBL/GenBank/DDBJ whole genome shotgun (WGS) entry which is preliminary data.</text>
</comment>
<accession>A0A8T0GWZ1</accession>
<dbReference type="EMBL" id="CM026429">
    <property type="protein sequence ID" value="KAG0563423.1"/>
    <property type="molecule type" value="Genomic_DNA"/>
</dbReference>
<reference evidence="2" key="1">
    <citation type="submission" date="2020-06" db="EMBL/GenBank/DDBJ databases">
        <title>WGS assembly of Ceratodon purpureus strain R40.</title>
        <authorList>
            <person name="Carey S.B."/>
            <person name="Jenkins J."/>
            <person name="Shu S."/>
            <person name="Lovell J.T."/>
            <person name="Sreedasyam A."/>
            <person name="Maumus F."/>
            <person name="Tiley G.P."/>
            <person name="Fernandez-Pozo N."/>
            <person name="Barry K."/>
            <person name="Chen C."/>
            <person name="Wang M."/>
            <person name="Lipzen A."/>
            <person name="Daum C."/>
            <person name="Saski C.A."/>
            <person name="Payton A.C."/>
            <person name="Mcbreen J.C."/>
            <person name="Conrad R.E."/>
            <person name="Kollar L.M."/>
            <person name="Olsson S."/>
            <person name="Huttunen S."/>
            <person name="Landis J.B."/>
            <person name="Wickett N.J."/>
            <person name="Johnson M.G."/>
            <person name="Rensing S.A."/>
            <person name="Grimwood J."/>
            <person name="Schmutz J."/>
            <person name="Mcdaniel S.F."/>
        </authorList>
    </citation>
    <scope>NUCLEOTIDE SEQUENCE</scope>
    <source>
        <strain evidence="2">R40</strain>
    </source>
</reference>
<evidence type="ECO:0000313" key="2">
    <source>
        <dbReference type="EMBL" id="KAG0563423.1"/>
    </source>
</evidence>
<gene>
    <name evidence="2" type="ORF">KC19_8G030100</name>
</gene>
<evidence type="ECO:0000313" key="3">
    <source>
        <dbReference type="Proteomes" id="UP000822688"/>
    </source>
</evidence>
<name>A0A8T0GWZ1_CERPU</name>
<dbReference type="AlphaFoldDB" id="A0A8T0GWZ1"/>